<dbReference type="Proteomes" id="UP000251800">
    <property type="component" value="Unassembled WGS sequence"/>
</dbReference>
<keyword evidence="3" id="KW-1185">Reference proteome</keyword>
<keyword evidence="1" id="KW-0812">Transmembrane</keyword>
<evidence type="ECO:0000313" key="2">
    <source>
        <dbReference type="EMBL" id="PWN57399.1"/>
    </source>
</evidence>
<gene>
    <name evidence="2" type="ORF">DEH80_02590</name>
</gene>
<evidence type="ECO:0000313" key="3">
    <source>
        <dbReference type="Proteomes" id="UP000251800"/>
    </source>
</evidence>
<dbReference type="RefSeq" id="WP_109718902.1">
    <property type="nucleotide sequence ID" value="NZ_QEQK01000002.1"/>
</dbReference>
<reference evidence="2 3" key="1">
    <citation type="submission" date="2018-05" db="EMBL/GenBank/DDBJ databases">
        <title>Abyssibacter profundi OUC007T gen. nov., sp. nov, a marine bacterium isolated from seawater of the Mariana Trench.</title>
        <authorList>
            <person name="Zhou S."/>
        </authorList>
    </citation>
    <scope>NUCLEOTIDE SEQUENCE [LARGE SCALE GENOMIC DNA]</scope>
    <source>
        <strain evidence="2 3">OUC007</strain>
    </source>
</reference>
<feature type="transmembrane region" description="Helical" evidence="1">
    <location>
        <begin position="12"/>
        <end position="33"/>
    </location>
</feature>
<protein>
    <submittedName>
        <fullName evidence="2">Uncharacterized protein</fullName>
    </submittedName>
</protein>
<organism evidence="2 3">
    <name type="scientific">Abyssibacter profundi</name>
    <dbReference type="NCBI Taxonomy" id="2182787"/>
    <lineage>
        <taxon>Bacteria</taxon>
        <taxon>Pseudomonadati</taxon>
        <taxon>Pseudomonadota</taxon>
        <taxon>Gammaproteobacteria</taxon>
        <taxon>Chromatiales</taxon>
        <taxon>Oceanococcaceae</taxon>
        <taxon>Abyssibacter</taxon>
    </lineage>
</organism>
<dbReference type="EMBL" id="QEQK01000002">
    <property type="protein sequence ID" value="PWN57399.1"/>
    <property type="molecule type" value="Genomic_DNA"/>
</dbReference>
<feature type="transmembrane region" description="Helical" evidence="1">
    <location>
        <begin position="45"/>
        <end position="66"/>
    </location>
</feature>
<feature type="transmembrane region" description="Helical" evidence="1">
    <location>
        <begin position="72"/>
        <end position="93"/>
    </location>
</feature>
<accession>A0A363UPP5</accession>
<keyword evidence="1" id="KW-0472">Membrane</keyword>
<sequence length="95" mass="10455">MRYLYYLNCAMMALSAVLTVVLAVVCLIYVLYLGREPQLQQELRLLFVTTGLFGVMTAGGVVAVLGQHRGRPWHWGGLLIWSGTLALTLSLFAPA</sequence>
<comment type="caution">
    <text evidence="2">The sequence shown here is derived from an EMBL/GenBank/DDBJ whole genome shotgun (WGS) entry which is preliminary data.</text>
</comment>
<dbReference type="AlphaFoldDB" id="A0A363UPP5"/>
<evidence type="ECO:0000256" key="1">
    <source>
        <dbReference type="SAM" id="Phobius"/>
    </source>
</evidence>
<keyword evidence="1" id="KW-1133">Transmembrane helix</keyword>
<proteinExistence type="predicted"/>
<name>A0A363UPP5_9GAMM</name>